<gene>
    <name evidence="1" type="ORF">ACIO7M_10560</name>
</gene>
<protein>
    <recommendedName>
        <fullName evidence="3">Leucine rich repeat variant</fullName>
    </recommendedName>
</protein>
<dbReference type="InterPro" id="IPR016024">
    <property type="entry name" value="ARM-type_fold"/>
</dbReference>
<dbReference type="Proteomes" id="UP001617351">
    <property type="component" value="Unassembled WGS sequence"/>
</dbReference>
<comment type="caution">
    <text evidence="1">The sequence shown here is derived from an EMBL/GenBank/DDBJ whole genome shotgun (WGS) entry which is preliminary data.</text>
</comment>
<accession>A0ABW8EE75</accession>
<organism evidence="1 2">
    <name type="scientific">Streptomyces toxytricini</name>
    <name type="common">Actinomyces toxytricini</name>
    <dbReference type="NCBI Taxonomy" id="67369"/>
    <lineage>
        <taxon>Bacteria</taxon>
        <taxon>Bacillati</taxon>
        <taxon>Actinomycetota</taxon>
        <taxon>Actinomycetes</taxon>
        <taxon>Kitasatosporales</taxon>
        <taxon>Streptomycetaceae</taxon>
        <taxon>Streptomyces</taxon>
    </lineage>
</organism>
<dbReference type="RefSeq" id="WP_402379529.1">
    <property type="nucleotide sequence ID" value="NZ_JBIUYY010000004.1"/>
</dbReference>
<dbReference type="InterPro" id="IPR011989">
    <property type="entry name" value="ARM-like"/>
</dbReference>
<evidence type="ECO:0000313" key="2">
    <source>
        <dbReference type="Proteomes" id="UP001617351"/>
    </source>
</evidence>
<name>A0ABW8EE75_STRT5</name>
<evidence type="ECO:0000313" key="1">
    <source>
        <dbReference type="EMBL" id="MFJ2821544.1"/>
    </source>
</evidence>
<dbReference type="Pfam" id="PF01816">
    <property type="entry name" value="LRV"/>
    <property type="match status" value="1"/>
</dbReference>
<dbReference type="EMBL" id="JBIUYY010000004">
    <property type="protein sequence ID" value="MFJ2821544.1"/>
    <property type="molecule type" value="Genomic_DNA"/>
</dbReference>
<proteinExistence type="predicted"/>
<dbReference type="SUPFAM" id="SSF48371">
    <property type="entry name" value="ARM repeat"/>
    <property type="match status" value="2"/>
</dbReference>
<sequence>MIGSPVQKGRPLAMSDAIPLPQHLDEVVDGLARNPALPPELVHRLLGCRKGLGRVAKRPDLSDGLIAEILAADDHWLTHSLALNRSLPQAVRMVLAEHPDPAIRTAVVIAADGAPRELFERLLDDPDPQVREHLAASDHVPADLRARLATDPSAHVRATLAQGWTTAPEPVRRLLLTDPDDSVRAGACAIYFRRTPHPVPPPDLLPRLLADPVTRAGAVRHCTLDTATAHRLAADPDDDVRRELAKHPDLPPALRDELAKDPDPSVALHIFARQDTPEATRAAIHTRIVSDKPPLHWLAHDHDLDDDTLEREITGELARAELRALHLPWVTTDPLPHVDSPYACFRASAAVSGRLPPPLVARLLADEESNVRTTMALNARDQVDPDTAERIDRTYRPDKRTGWRPADSLPLPTTALRRLATDPDPRMRQLAPRDPHLPVESARRLAADPDPTVRLAIATHPRLPAEDLTRLLADPSESVAATAAANPNLPTTVMHQLLAHAGL</sequence>
<reference evidence="1 2" key="1">
    <citation type="submission" date="2024-10" db="EMBL/GenBank/DDBJ databases">
        <title>The Natural Products Discovery Center: Release of the First 8490 Sequenced Strains for Exploring Actinobacteria Biosynthetic Diversity.</title>
        <authorList>
            <person name="Kalkreuter E."/>
            <person name="Kautsar S.A."/>
            <person name="Yang D."/>
            <person name="Bader C.D."/>
            <person name="Teijaro C.N."/>
            <person name="Fluegel L."/>
            <person name="Davis C.M."/>
            <person name="Simpson J.R."/>
            <person name="Lauterbach L."/>
            <person name="Steele A.D."/>
            <person name="Gui C."/>
            <person name="Meng S."/>
            <person name="Li G."/>
            <person name="Viehrig K."/>
            <person name="Ye F."/>
            <person name="Su P."/>
            <person name="Kiefer A.F."/>
            <person name="Nichols A."/>
            <person name="Cepeda A.J."/>
            <person name="Yan W."/>
            <person name="Fan B."/>
            <person name="Jiang Y."/>
            <person name="Adhikari A."/>
            <person name="Zheng C.-J."/>
            <person name="Schuster L."/>
            <person name="Cowan T.M."/>
            <person name="Smanski M.J."/>
            <person name="Chevrette M.G."/>
            <person name="De Carvalho L.P.S."/>
            <person name="Shen B."/>
        </authorList>
    </citation>
    <scope>NUCLEOTIDE SEQUENCE [LARGE SCALE GENOMIC DNA]</scope>
    <source>
        <strain evidence="1 2">NPDC087220</strain>
    </source>
</reference>
<evidence type="ECO:0008006" key="3">
    <source>
        <dbReference type="Google" id="ProtNLM"/>
    </source>
</evidence>
<keyword evidence="2" id="KW-1185">Reference proteome</keyword>
<dbReference type="Gene3D" id="1.25.10.10">
    <property type="entry name" value="Leucine-rich Repeat Variant"/>
    <property type="match status" value="2"/>
</dbReference>
<dbReference type="InterPro" id="IPR004830">
    <property type="entry name" value="LRR_variant"/>
</dbReference>